<gene>
    <name evidence="4" type="ORF">EI42_02126</name>
</gene>
<dbReference type="PANTHER" id="PTHR30466:SF11">
    <property type="entry name" value="FLAVIN-DEPENDENT MONOOXYGENASE, REDUCTASE SUBUNIT HSAB"/>
    <property type="match status" value="1"/>
</dbReference>
<reference evidence="4 5" key="1">
    <citation type="submission" date="2018-06" db="EMBL/GenBank/DDBJ databases">
        <title>Genomic Encyclopedia of Archaeal and Bacterial Type Strains, Phase II (KMG-II): from individual species to whole genera.</title>
        <authorList>
            <person name="Goeker M."/>
        </authorList>
    </citation>
    <scope>NUCLEOTIDE SEQUENCE [LARGE SCALE GENOMIC DNA]</scope>
    <source>
        <strain evidence="4 5">ATCC BAA-1881</strain>
    </source>
</reference>
<dbReference type="Gene3D" id="2.30.110.10">
    <property type="entry name" value="Electron Transport, Fmn-binding Protein, Chain A"/>
    <property type="match status" value="1"/>
</dbReference>
<evidence type="ECO:0000313" key="5">
    <source>
        <dbReference type="Proteomes" id="UP000248806"/>
    </source>
</evidence>
<keyword evidence="2" id="KW-0560">Oxidoreductase</keyword>
<feature type="domain" description="Flavin reductase like" evidence="3">
    <location>
        <begin position="10"/>
        <end position="156"/>
    </location>
</feature>
<comment type="caution">
    <text evidence="4">The sequence shown here is derived from an EMBL/GenBank/DDBJ whole genome shotgun (WGS) entry which is preliminary data.</text>
</comment>
<dbReference type="RefSeq" id="WP_111321614.1">
    <property type="nucleotide sequence ID" value="NZ_BIFX01000001.1"/>
</dbReference>
<proteinExistence type="inferred from homology"/>
<dbReference type="Proteomes" id="UP000248806">
    <property type="component" value="Unassembled WGS sequence"/>
</dbReference>
<keyword evidence="5" id="KW-1185">Reference proteome</keyword>
<name>A0A326UCU1_THEHA</name>
<dbReference type="Pfam" id="PF01613">
    <property type="entry name" value="Flavin_Reduct"/>
    <property type="match status" value="1"/>
</dbReference>
<dbReference type="InterPro" id="IPR050268">
    <property type="entry name" value="NADH-dep_flavin_reductase"/>
</dbReference>
<dbReference type="SUPFAM" id="SSF50475">
    <property type="entry name" value="FMN-binding split barrel"/>
    <property type="match status" value="1"/>
</dbReference>
<protein>
    <submittedName>
        <fullName evidence="4">Flavin reductase (DIM6/NTAB) family NADH-FMN oxidoreductase RutF</fullName>
    </submittedName>
</protein>
<dbReference type="EMBL" id="QKUF01000005">
    <property type="protein sequence ID" value="PZW32099.1"/>
    <property type="molecule type" value="Genomic_DNA"/>
</dbReference>
<accession>A0A326UCU1</accession>
<dbReference type="PANTHER" id="PTHR30466">
    <property type="entry name" value="FLAVIN REDUCTASE"/>
    <property type="match status" value="1"/>
</dbReference>
<dbReference type="GO" id="GO:0010181">
    <property type="term" value="F:FMN binding"/>
    <property type="evidence" value="ECO:0007669"/>
    <property type="project" value="InterPro"/>
</dbReference>
<dbReference type="InterPro" id="IPR002563">
    <property type="entry name" value="Flavin_Rdtase-like_dom"/>
</dbReference>
<evidence type="ECO:0000256" key="2">
    <source>
        <dbReference type="ARBA" id="ARBA00023002"/>
    </source>
</evidence>
<organism evidence="4 5">
    <name type="scientific">Thermosporothrix hazakensis</name>
    <dbReference type="NCBI Taxonomy" id="644383"/>
    <lineage>
        <taxon>Bacteria</taxon>
        <taxon>Bacillati</taxon>
        <taxon>Chloroflexota</taxon>
        <taxon>Ktedonobacteria</taxon>
        <taxon>Ktedonobacterales</taxon>
        <taxon>Thermosporotrichaceae</taxon>
        <taxon>Thermosporothrix</taxon>
    </lineage>
</organism>
<dbReference type="GO" id="GO:0042602">
    <property type="term" value="F:riboflavin reductase (NADPH) activity"/>
    <property type="evidence" value="ECO:0007669"/>
    <property type="project" value="TreeGrafter"/>
</dbReference>
<dbReference type="InterPro" id="IPR012349">
    <property type="entry name" value="Split_barrel_FMN-bd"/>
</dbReference>
<dbReference type="AlphaFoldDB" id="A0A326UCU1"/>
<dbReference type="OrthoDB" id="9794638at2"/>
<evidence type="ECO:0000259" key="3">
    <source>
        <dbReference type="SMART" id="SM00903"/>
    </source>
</evidence>
<sequence>MDTSTKKQVLRMFTYGLYAVGCVDGNDVNAFTANWLTQVSFEPPLIAVSVENDAKSLPMIQRSRKFTVNVLRSGQRELAGNLGKSALKYPDKLKDIPYELIEEQYLVLKDALAWVACEVRHTAPAGDSTLIIAEVVGTGILAEGQPLTMTETGFRHAG</sequence>
<evidence type="ECO:0000313" key="4">
    <source>
        <dbReference type="EMBL" id="PZW32099.1"/>
    </source>
</evidence>
<comment type="similarity">
    <text evidence="1">Belongs to the non-flavoprotein flavin reductase family.</text>
</comment>
<dbReference type="SMART" id="SM00903">
    <property type="entry name" value="Flavin_Reduct"/>
    <property type="match status" value="1"/>
</dbReference>
<evidence type="ECO:0000256" key="1">
    <source>
        <dbReference type="ARBA" id="ARBA00008898"/>
    </source>
</evidence>